<organism evidence="12 13">
    <name type="scientific">Hydrotalea sandarakina</name>
    <dbReference type="NCBI Taxonomy" id="1004304"/>
    <lineage>
        <taxon>Bacteria</taxon>
        <taxon>Pseudomonadati</taxon>
        <taxon>Bacteroidota</taxon>
        <taxon>Chitinophagia</taxon>
        <taxon>Chitinophagales</taxon>
        <taxon>Chitinophagaceae</taxon>
        <taxon>Hydrotalea</taxon>
    </lineage>
</organism>
<dbReference type="EC" id="2.8.1.12" evidence="3"/>
<dbReference type="InterPro" id="IPR036563">
    <property type="entry name" value="MoaE_sf"/>
</dbReference>
<proteinExistence type="inferred from homology"/>
<evidence type="ECO:0000256" key="2">
    <source>
        <dbReference type="ARBA" id="ARBA00005426"/>
    </source>
</evidence>
<evidence type="ECO:0000256" key="8">
    <source>
        <dbReference type="ARBA" id="ARBA00030407"/>
    </source>
</evidence>
<evidence type="ECO:0000256" key="3">
    <source>
        <dbReference type="ARBA" id="ARBA00011950"/>
    </source>
</evidence>
<comment type="pathway">
    <text evidence="1">Cofactor biosynthesis; molybdopterin biosynthesis.</text>
</comment>
<dbReference type="AlphaFoldDB" id="A0A2W7RII4"/>
<evidence type="ECO:0000256" key="1">
    <source>
        <dbReference type="ARBA" id="ARBA00005046"/>
    </source>
</evidence>
<reference evidence="12 13" key="1">
    <citation type="submission" date="2018-06" db="EMBL/GenBank/DDBJ databases">
        <title>Genomic Encyclopedia of Archaeal and Bacterial Type Strains, Phase II (KMG-II): from individual species to whole genera.</title>
        <authorList>
            <person name="Goeker M."/>
        </authorList>
    </citation>
    <scope>NUCLEOTIDE SEQUENCE [LARGE SCALE GENOMIC DNA]</scope>
    <source>
        <strain evidence="12 13">DSM 23241</strain>
    </source>
</reference>
<comment type="similarity">
    <text evidence="2">Belongs to the MoaE family.</text>
</comment>
<evidence type="ECO:0000256" key="11">
    <source>
        <dbReference type="ARBA" id="ARBA00049878"/>
    </source>
</evidence>
<evidence type="ECO:0000313" key="12">
    <source>
        <dbReference type="EMBL" id="PZX60071.1"/>
    </source>
</evidence>
<name>A0A2W7RII4_9BACT</name>
<dbReference type="GO" id="GO:0006777">
    <property type="term" value="P:Mo-molybdopterin cofactor biosynthetic process"/>
    <property type="evidence" value="ECO:0007669"/>
    <property type="project" value="UniProtKB-KW"/>
</dbReference>
<dbReference type="Pfam" id="PF02391">
    <property type="entry name" value="MoaE"/>
    <property type="match status" value="1"/>
</dbReference>
<gene>
    <name evidence="12" type="ORF">LX80_02638</name>
</gene>
<comment type="catalytic activity">
    <reaction evidence="11">
        <text>2 [molybdopterin-synthase sulfur-carrier protein]-C-terminal-Gly-aminoethanethioate + cyclic pyranopterin phosphate + H2O = molybdopterin + 2 [molybdopterin-synthase sulfur-carrier protein]-C-terminal Gly-Gly + 2 H(+)</text>
        <dbReference type="Rhea" id="RHEA:26333"/>
        <dbReference type="Rhea" id="RHEA-COMP:12202"/>
        <dbReference type="Rhea" id="RHEA-COMP:19907"/>
        <dbReference type="ChEBI" id="CHEBI:15377"/>
        <dbReference type="ChEBI" id="CHEBI:15378"/>
        <dbReference type="ChEBI" id="CHEBI:58698"/>
        <dbReference type="ChEBI" id="CHEBI:59648"/>
        <dbReference type="ChEBI" id="CHEBI:90778"/>
        <dbReference type="ChEBI" id="CHEBI:232372"/>
        <dbReference type="EC" id="2.8.1.12"/>
    </reaction>
</comment>
<dbReference type="CDD" id="cd00756">
    <property type="entry name" value="MoaE"/>
    <property type="match status" value="1"/>
</dbReference>
<sequence>MSEKKIKNIFVEGPISPQKIAESIAQHASKKNIGAHSIFLGQVRADEKPEGIVTAIEYTAYVDMALEQMHTIREAIFQKYALTCMHVYHSLGVVPAGELSLFVFVSSQHRKAAIDACEELVEAIKFQLPVWGKELLDNQQTIWKENH</sequence>
<comment type="subunit">
    <text evidence="6">Heterotetramer of 2 MoaD subunits and 2 MoaE subunits. Also stable as homodimer. The enzyme changes between these two forms during catalysis.</text>
</comment>
<evidence type="ECO:0000313" key="13">
    <source>
        <dbReference type="Proteomes" id="UP000249720"/>
    </source>
</evidence>
<accession>A0A2W7RII4</accession>
<evidence type="ECO:0000256" key="5">
    <source>
        <dbReference type="ARBA" id="ARBA00023150"/>
    </source>
</evidence>
<keyword evidence="13" id="KW-1185">Reference proteome</keyword>
<dbReference type="OrthoDB" id="9803224at2"/>
<dbReference type="InterPro" id="IPR003448">
    <property type="entry name" value="Mopterin_biosynth_MoaE"/>
</dbReference>
<evidence type="ECO:0000256" key="9">
    <source>
        <dbReference type="ARBA" id="ARBA00030781"/>
    </source>
</evidence>
<evidence type="ECO:0000256" key="6">
    <source>
        <dbReference type="ARBA" id="ARBA00026066"/>
    </source>
</evidence>
<evidence type="ECO:0000256" key="4">
    <source>
        <dbReference type="ARBA" id="ARBA00013858"/>
    </source>
</evidence>
<dbReference type="GO" id="GO:0030366">
    <property type="term" value="F:molybdopterin synthase activity"/>
    <property type="evidence" value="ECO:0007669"/>
    <property type="project" value="UniProtKB-EC"/>
</dbReference>
<dbReference type="SUPFAM" id="SSF54690">
    <property type="entry name" value="Molybdopterin synthase subunit MoaE"/>
    <property type="match status" value="1"/>
</dbReference>
<dbReference type="Proteomes" id="UP000249720">
    <property type="component" value="Unassembled WGS sequence"/>
</dbReference>
<dbReference type="RefSeq" id="WP_111297154.1">
    <property type="nucleotide sequence ID" value="NZ_QKZV01000011.1"/>
</dbReference>
<evidence type="ECO:0000256" key="7">
    <source>
        <dbReference type="ARBA" id="ARBA00029745"/>
    </source>
</evidence>
<dbReference type="Gene3D" id="3.90.1170.40">
    <property type="entry name" value="Molybdopterin biosynthesis MoaE subunit"/>
    <property type="match status" value="1"/>
</dbReference>
<protein>
    <recommendedName>
        <fullName evidence="4">Molybdopterin synthase catalytic subunit</fullName>
        <ecNumber evidence="3">2.8.1.12</ecNumber>
    </recommendedName>
    <alternativeName>
        <fullName evidence="9">MPT synthase subunit 2</fullName>
    </alternativeName>
    <alternativeName>
        <fullName evidence="7">Molybdenum cofactor biosynthesis protein E</fullName>
    </alternativeName>
    <alternativeName>
        <fullName evidence="8">Molybdopterin-converting factor large subunit</fullName>
    </alternativeName>
    <alternativeName>
        <fullName evidence="10">Molybdopterin-converting factor subunit 2</fullName>
    </alternativeName>
</protein>
<evidence type="ECO:0000256" key="10">
    <source>
        <dbReference type="ARBA" id="ARBA00032474"/>
    </source>
</evidence>
<dbReference type="EMBL" id="QKZV01000011">
    <property type="protein sequence ID" value="PZX60071.1"/>
    <property type="molecule type" value="Genomic_DNA"/>
</dbReference>
<comment type="caution">
    <text evidence="12">The sequence shown here is derived from an EMBL/GenBank/DDBJ whole genome shotgun (WGS) entry which is preliminary data.</text>
</comment>
<dbReference type="PANTHER" id="PTHR23404">
    <property type="entry name" value="MOLYBDOPTERIN SYNTHASE RELATED"/>
    <property type="match status" value="1"/>
</dbReference>
<keyword evidence="5" id="KW-0501">Molybdenum cofactor biosynthesis</keyword>